<dbReference type="EMBL" id="CAFBPM010000007">
    <property type="protein sequence ID" value="CAB5020208.1"/>
    <property type="molecule type" value="Genomic_DNA"/>
</dbReference>
<dbReference type="Pfam" id="PF13561">
    <property type="entry name" value="adh_short_C2"/>
    <property type="match status" value="1"/>
</dbReference>
<feature type="domain" description="Ketoreductase" evidence="3">
    <location>
        <begin position="9"/>
        <end position="149"/>
    </location>
</feature>
<dbReference type="EMBL" id="CAFBLT010000001">
    <property type="protein sequence ID" value="CAB4879865.1"/>
    <property type="molecule type" value="Genomic_DNA"/>
</dbReference>
<proteinExistence type="inferred from homology"/>
<dbReference type="GO" id="GO:0016491">
    <property type="term" value="F:oxidoreductase activity"/>
    <property type="evidence" value="ECO:0007669"/>
    <property type="project" value="UniProtKB-KW"/>
</dbReference>
<name>A0A6J7EEW9_9ZZZZ</name>
<comment type="similarity">
    <text evidence="1">Belongs to the short-chain dehydrogenases/reductases (SDR) family.</text>
</comment>
<keyword evidence="2" id="KW-0560">Oxidoreductase</keyword>
<reference evidence="5" key="1">
    <citation type="submission" date="2020-05" db="EMBL/GenBank/DDBJ databases">
        <authorList>
            <person name="Chiriac C."/>
            <person name="Salcher M."/>
            <person name="Ghai R."/>
            <person name="Kavagutti S V."/>
        </authorList>
    </citation>
    <scope>NUCLEOTIDE SEQUENCE</scope>
</reference>
<evidence type="ECO:0000259" key="3">
    <source>
        <dbReference type="SMART" id="SM00822"/>
    </source>
</evidence>
<gene>
    <name evidence="4" type="ORF">UFOPK3164_01043</name>
    <name evidence="5" type="ORF">UFOPK3427_01435</name>
    <name evidence="6" type="ORF">UFOPK4112_00866</name>
</gene>
<evidence type="ECO:0000256" key="1">
    <source>
        <dbReference type="ARBA" id="ARBA00006484"/>
    </source>
</evidence>
<dbReference type="PRINTS" id="PR00081">
    <property type="entry name" value="GDHRDH"/>
</dbReference>
<evidence type="ECO:0000256" key="2">
    <source>
        <dbReference type="ARBA" id="ARBA00023002"/>
    </source>
</evidence>
<evidence type="ECO:0000313" key="6">
    <source>
        <dbReference type="EMBL" id="CAB5020208.1"/>
    </source>
</evidence>
<dbReference type="PANTHER" id="PTHR43639">
    <property type="entry name" value="OXIDOREDUCTASE, SHORT-CHAIN DEHYDROGENASE/REDUCTASE FAMILY (AFU_ORTHOLOGUE AFUA_5G02870)"/>
    <property type="match status" value="1"/>
</dbReference>
<dbReference type="InterPro" id="IPR036291">
    <property type="entry name" value="NAD(P)-bd_dom_sf"/>
</dbReference>
<dbReference type="InterPro" id="IPR057326">
    <property type="entry name" value="KR_dom"/>
</dbReference>
<organism evidence="5">
    <name type="scientific">freshwater metagenome</name>
    <dbReference type="NCBI Taxonomy" id="449393"/>
    <lineage>
        <taxon>unclassified sequences</taxon>
        <taxon>metagenomes</taxon>
        <taxon>ecological metagenomes</taxon>
    </lineage>
</organism>
<dbReference type="PANTHER" id="PTHR43639:SF1">
    <property type="entry name" value="SHORT-CHAIN DEHYDROGENASE_REDUCTASE FAMILY PROTEIN"/>
    <property type="match status" value="1"/>
</dbReference>
<dbReference type="Gene3D" id="3.40.50.720">
    <property type="entry name" value="NAD(P)-binding Rossmann-like Domain"/>
    <property type="match status" value="1"/>
</dbReference>
<evidence type="ECO:0000313" key="5">
    <source>
        <dbReference type="EMBL" id="CAB4879865.1"/>
    </source>
</evidence>
<dbReference type="SMART" id="SM00822">
    <property type="entry name" value="PKS_KR"/>
    <property type="match status" value="1"/>
</dbReference>
<dbReference type="EMBL" id="CAFABE010000046">
    <property type="protein sequence ID" value="CAB4829728.1"/>
    <property type="molecule type" value="Genomic_DNA"/>
</dbReference>
<dbReference type="SUPFAM" id="SSF51735">
    <property type="entry name" value="NAD(P)-binding Rossmann-fold domains"/>
    <property type="match status" value="1"/>
</dbReference>
<sequence>MSDFGARTGCALITGGTGGLGSSIARLFAERGSNVAFTYRSNADDAQALVEEISSMGQRSLALHADLNDVAQASRALSDAVQEFGGIHTLVHAAGPLVAQQYLSTVTPEQYRDALLGEAAAFFNIVQPALTHLRASNGSIVAVTTAATKRFPVRDGLSSGAKGAIEQVIAALAVEEGRYGVRANCVGPGMLSDGMAARLIASGELDDQALDAARANIPLNRFGTAGDIAELVCFLASNRAAFISGQHISVDGGYSA</sequence>
<evidence type="ECO:0000313" key="4">
    <source>
        <dbReference type="EMBL" id="CAB4829728.1"/>
    </source>
</evidence>
<protein>
    <submittedName>
        <fullName evidence="5">Unannotated protein</fullName>
    </submittedName>
</protein>
<dbReference type="AlphaFoldDB" id="A0A6J7EEW9"/>
<accession>A0A6J7EEW9</accession>
<dbReference type="InterPro" id="IPR002347">
    <property type="entry name" value="SDR_fam"/>
</dbReference>